<proteinExistence type="inferred from homology"/>
<dbReference type="CDD" id="cd06503">
    <property type="entry name" value="ATP-synt_Fo_b"/>
    <property type="match status" value="1"/>
</dbReference>
<evidence type="ECO:0000256" key="13">
    <source>
        <dbReference type="HAMAP-Rule" id="MF_01398"/>
    </source>
</evidence>
<keyword evidence="4 13" id="KW-0138">CF(0)</keyword>
<sequence>MYLLPIKFGPLNAQVEVLAVALILFAVVFLWFKRLLPRINEVLAERADRTEGALERAEAIRAEASAEHAGAQALLAEARRDAARVTQAAREEGAALIAAAREDGLREREALLADGQALIEAERAAAEAELHLTVPELAAELASRIIGERVPAAAPTQA</sequence>
<dbReference type="PANTHER" id="PTHR33445:SF1">
    <property type="entry name" value="ATP SYNTHASE SUBUNIT B"/>
    <property type="match status" value="1"/>
</dbReference>
<keyword evidence="8 13" id="KW-0406">Ion transport</keyword>
<gene>
    <name evidence="13" type="primary">atpF</name>
    <name evidence="16" type="ORF">OHU69_43885</name>
</gene>
<dbReference type="Pfam" id="PF00430">
    <property type="entry name" value="ATP-synt_B"/>
    <property type="match status" value="1"/>
</dbReference>
<evidence type="ECO:0000256" key="11">
    <source>
        <dbReference type="ARBA" id="ARBA00025198"/>
    </source>
</evidence>
<evidence type="ECO:0000256" key="4">
    <source>
        <dbReference type="ARBA" id="ARBA00022547"/>
    </source>
</evidence>
<reference evidence="16" key="1">
    <citation type="submission" date="2022-10" db="EMBL/GenBank/DDBJ databases">
        <title>The complete genomes of actinobacterial strains from the NBC collection.</title>
        <authorList>
            <person name="Joergensen T.S."/>
            <person name="Alvarez Arevalo M."/>
            <person name="Sterndorff E.B."/>
            <person name="Faurdal D."/>
            <person name="Vuksanovic O."/>
            <person name="Mourched A.-S."/>
            <person name="Charusanti P."/>
            <person name="Shaw S."/>
            <person name="Blin K."/>
            <person name="Weber T."/>
        </authorList>
    </citation>
    <scope>NUCLEOTIDE SEQUENCE</scope>
    <source>
        <strain evidence="16">NBC_00119</strain>
    </source>
</reference>
<dbReference type="HAMAP" id="MF_01398">
    <property type="entry name" value="ATP_synth_b_bprime"/>
    <property type="match status" value="1"/>
</dbReference>
<name>A0AAU1UJP5_9ACTN</name>
<protein>
    <recommendedName>
        <fullName evidence="13">ATP synthase subunit b</fullName>
    </recommendedName>
    <alternativeName>
        <fullName evidence="13">ATP synthase F(0) sector subunit b</fullName>
    </alternativeName>
    <alternativeName>
        <fullName evidence="13">ATPase subunit I</fullName>
    </alternativeName>
    <alternativeName>
        <fullName evidence="13">F-type ATPase subunit b</fullName>
        <shortName evidence="13">F-ATPase subunit b</shortName>
    </alternativeName>
</protein>
<dbReference type="InterPro" id="IPR002146">
    <property type="entry name" value="ATP_synth_b/b'su_bac/chlpt"/>
</dbReference>
<evidence type="ECO:0000256" key="9">
    <source>
        <dbReference type="ARBA" id="ARBA00023136"/>
    </source>
</evidence>
<comment type="subcellular location">
    <subcellularLocation>
        <location evidence="1 13">Cell membrane</location>
        <topology evidence="1 13">Single-pass membrane protein</topology>
    </subcellularLocation>
</comment>
<evidence type="ECO:0000256" key="10">
    <source>
        <dbReference type="ARBA" id="ARBA00023310"/>
    </source>
</evidence>
<evidence type="ECO:0000256" key="15">
    <source>
        <dbReference type="SAM" id="Coils"/>
    </source>
</evidence>
<dbReference type="GO" id="GO:0005886">
    <property type="term" value="C:plasma membrane"/>
    <property type="evidence" value="ECO:0007669"/>
    <property type="project" value="UniProtKB-SubCell"/>
</dbReference>
<dbReference type="SUPFAM" id="SSF81573">
    <property type="entry name" value="F1F0 ATP synthase subunit B, membrane domain"/>
    <property type="match status" value="1"/>
</dbReference>
<feature type="coiled-coil region" evidence="15">
    <location>
        <begin position="40"/>
        <end position="81"/>
    </location>
</feature>
<evidence type="ECO:0000256" key="6">
    <source>
        <dbReference type="ARBA" id="ARBA00022781"/>
    </source>
</evidence>
<evidence type="ECO:0000256" key="8">
    <source>
        <dbReference type="ARBA" id="ARBA00023065"/>
    </source>
</evidence>
<comment type="function">
    <text evidence="11 13">F(1)F(0) ATP synthase produces ATP from ADP in the presence of a proton or sodium gradient. F-type ATPases consist of two structural domains, F(1) containing the extramembraneous catalytic core and F(0) containing the membrane proton channel, linked together by a central stalk and a peripheral stalk. During catalysis, ATP synthesis in the catalytic domain of F(1) is coupled via a rotary mechanism of the central stalk subunits to proton translocation.</text>
</comment>
<dbReference type="PANTHER" id="PTHR33445">
    <property type="entry name" value="ATP SYNTHASE SUBUNIT B', CHLOROPLASTIC"/>
    <property type="match status" value="1"/>
</dbReference>
<dbReference type="AlphaFoldDB" id="A0AAU1UJP5"/>
<keyword evidence="7 13" id="KW-1133">Transmembrane helix</keyword>
<feature type="transmembrane region" description="Helical" evidence="13">
    <location>
        <begin position="12"/>
        <end position="32"/>
    </location>
</feature>
<dbReference type="GO" id="GO:0045259">
    <property type="term" value="C:proton-transporting ATP synthase complex"/>
    <property type="evidence" value="ECO:0007669"/>
    <property type="project" value="UniProtKB-KW"/>
</dbReference>
<comment type="similarity">
    <text evidence="2 13 14">Belongs to the ATPase B chain family.</text>
</comment>
<evidence type="ECO:0000256" key="14">
    <source>
        <dbReference type="RuleBase" id="RU003848"/>
    </source>
</evidence>
<keyword evidence="6 13" id="KW-0375">Hydrogen ion transport</keyword>
<dbReference type="GO" id="GO:0046933">
    <property type="term" value="F:proton-transporting ATP synthase activity, rotational mechanism"/>
    <property type="evidence" value="ECO:0007669"/>
    <property type="project" value="UniProtKB-UniRule"/>
</dbReference>
<evidence type="ECO:0000256" key="3">
    <source>
        <dbReference type="ARBA" id="ARBA00022448"/>
    </source>
</evidence>
<evidence type="ECO:0000313" key="16">
    <source>
        <dbReference type="EMBL" id="WTS17377.1"/>
    </source>
</evidence>
<keyword evidence="9 13" id="KW-0472">Membrane</keyword>
<dbReference type="InterPro" id="IPR028987">
    <property type="entry name" value="ATP_synth_B-like_membr_sf"/>
</dbReference>
<keyword evidence="5 13" id="KW-0812">Transmembrane</keyword>
<evidence type="ECO:0000256" key="12">
    <source>
        <dbReference type="ARBA" id="ARBA00025830"/>
    </source>
</evidence>
<keyword evidence="10 13" id="KW-0066">ATP synthesis</keyword>
<dbReference type="EMBL" id="CP108195">
    <property type="protein sequence ID" value="WTS17377.1"/>
    <property type="molecule type" value="Genomic_DNA"/>
</dbReference>
<evidence type="ECO:0000256" key="1">
    <source>
        <dbReference type="ARBA" id="ARBA00004162"/>
    </source>
</evidence>
<evidence type="ECO:0000256" key="2">
    <source>
        <dbReference type="ARBA" id="ARBA00005513"/>
    </source>
</evidence>
<keyword evidence="13" id="KW-1003">Cell membrane</keyword>
<evidence type="ECO:0000256" key="7">
    <source>
        <dbReference type="ARBA" id="ARBA00022989"/>
    </source>
</evidence>
<comment type="function">
    <text evidence="13">Component of the F(0) channel, it forms part of the peripheral stalk, linking F(1) to F(0).</text>
</comment>
<comment type="subunit">
    <text evidence="12 13">F-type ATPases have 2 components, F(1) - the catalytic core - and F(0) - the membrane proton channel. F(1) has five subunits: alpha(3), beta(3), gamma(1), delta(1), epsilon(1). F(0) has three main subunits: a(1), b(2) and c(10-14). The alpha and beta chains form an alternating ring which encloses part of the gamma chain. F(1) is attached to F(0) by a central stalk formed by the gamma and epsilon chains, while a peripheral stalk is formed by the delta and b chains.</text>
</comment>
<evidence type="ECO:0000256" key="5">
    <source>
        <dbReference type="ARBA" id="ARBA00022692"/>
    </source>
</evidence>
<dbReference type="InterPro" id="IPR050059">
    <property type="entry name" value="ATP_synthase_B_chain"/>
</dbReference>
<keyword evidence="15" id="KW-0175">Coiled coil</keyword>
<dbReference type="GO" id="GO:0046961">
    <property type="term" value="F:proton-transporting ATPase activity, rotational mechanism"/>
    <property type="evidence" value="ECO:0007669"/>
    <property type="project" value="TreeGrafter"/>
</dbReference>
<keyword evidence="3 13" id="KW-0813">Transport</keyword>
<organism evidence="16">
    <name type="scientific">Streptomyces sp. NBC_00119</name>
    <dbReference type="NCBI Taxonomy" id="2975659"/>
    <lineage>
        <taxon>Bacteria</taxon>
        <taxon>Bacillati</taxon>
        <taxon>Actinomycetota</taxon>
        <taxon>Actinomycetes</taxon>
        <taxon>Kitasatosporales</taxon>
        <taxon>Streptomycetaceae</taxon>
        <taxon>Streptomyces</taxon>
    </lineage>
</organism>
<accession>A0AAU1UJP5</accession>